<evidence type="ECO:0000313" key="3">
    <source>
        <dbReference type="EMBL" id="KAG2495892.1"/>
    </source>
</evidence>
<feature type="chain" id="PRO_5032301807" description="Apple domain-containing protein" evidence="2">
    <location>
        <begin position="21"/>
        <end position="320"/>
    </location>
</feature>
<organism evidence="3 4">
    <name type="scientific">Edaphochlamys debaryana</name>
    <dbReference type="NCBI Taxonomy" id="47281"/>
    <lineage>
        <taxon>Eukaryota</taxon>
        <taxon>Viridiplantae</taxon>
        <taxon>Chlorophyta</taxon>
        <taxon>core chlorophytes</taxon>
        <taxon>Chlorophyceae</taxon>
        <taxon>CS clade</taxon>
        <taxon>Chlamydomonadales</taxon>
        <taxon>Chlamydomonadales incertae sedis</taxon>
        <taxon>Edaphochlamys</taxon>
    </lineage>
</organism>
<sequence>MARLVVAACLLLAAASCVWATKTLNIDFHKEEGTAVASETPRVERFLQSEEDTVCYEGCFDSPEEFTDPYPTFLIGTVGFMPAQDCYDAALAAGFSFFAIVDETDCFGGDSVPVGWAPDVCPLECGPGGGGPCGAKGKAAVFSMGACQYLGAPCAPEVSPQEMVPLSPPSQPSPVIASPPPSNGPVPPPPPPPDNPVDGPPPGEPDFPPPESPSSDAPPPPAIPSSPEVPSPPPPVPEVPPIYVCRPGVSLWGVFLPKSPVKLNPTHTEAANLAKCEELCSSNPDCAGYYYKKTQWCYLMLEVWAFGKEYPTAISACRKM</sequence>
<name>A0A835Y6B2_9CHLO</name>
<feature type="signal peptide" evidence="2">
    <location>
        <begin position="1"/>
        <end position="20"/>
    </location>
</feature>
<dbReference type="PROSITE" id="PS51257">
    <property type="entry name" value="PROKAR_LIPOPROTEIN"/>
    <property type="match status" value="1"/>
</dbReference>
<evidence type="ECO:0000256" key="1">
    <source>
        <dbReference type="SAM" id="MobiDB-lite"/>
    </source>
</evidence>
<feature type="region of interest" description="Disordered" evidence="1">
    <location>
        <begin position="158"/>
        <end position="233"/>
    </location>
</feature>
<comment type="caution">
    <text evidence="3">The sequence shown here is derived from an EMBL/GenBank/DDBJ whole genome shotgun (WGS) entry which is preliminary data.</text>
</comment>
<keyword evidence="4" id="KW-1185">Reference proteome</keyword>
<evidence type="ECO:0000313" key="4">
    <source>
        <dbReference type="Proteomes" id="UP000612055"/>
    </source>
</evidence>
<dbReference type="OrthoDB" id="5985073at2759"/>
<keyword evidence="2" id="KW-0732">Signal</keyword>
<accession>A0A835Y6B2</accession>
<evidence type="ECO:0008006" key="5">
    <source>
        <dbReference type="Google" id="ProtNLM"/>
    </source>
</evidence>
<protein>
    <recommendedName>
        <fullName evidence="5">Apple domain-containing protein</fullName>
    </recommendedName>
</protein>
<dbReference type="EMBL" id="JAEHOE010000022">
    <property type="protein sequence ID" value="KAG2495892.1"/>
    <property type="molecule type" value="Genomic_DNA"/>
</dbReference>
<reference evidence="3" key="1">
    <citation type="journal article" date="2020" name="bioRxiv">
        <title>Comparative genomics of Chlamydomonas.</title>
        <authorList>
            <person name="Craig R.J."/>
            <person name="Hasan A.R."/>
            <person name="Ness R.W."/>
            <person name="Keightley P.D."/>
        </authorList>
    </citation>
    <scope>NUCLEOTIDE SEQUENCE</scope>
    <source>
        <strain evidence="3">CCAP 11/70</strain>
    </source>
</reference>
<dbReference type="AlphaFoldDB" id="A0A835Y6B2"/>
<feature type="compositionally biased region" description="Pro residues" evidence="1">
    <location>
        <begin position="166"/>
        <end position="233"/>
    </location>
</feature>
<dbReference type="Proteomes" id="UP000612055">
    <property type="component" value="Unassembled WGS sequence"/>
</dbReference>
<evidence type="ECO:0000256" key="2">
    <source>
        <dbReference type="SAM" id="SignalP"/>
    </source>
</evidence>
<proteinExistence type="predicted"/>
<gene>
    <name evidence="3" type="ORF">HYH03_006130</name>
</gene>